<sequence>MSNWSHKIHIGTKRLSLRKTIKIGRIFLSSGEQLAEVKSATFSGVKQLLRQTGLVPTNLVINKKDTYYAI</sequence>
<accession>A0A2H0W582</accession>
<dbReference type="EMBL" id="PEZY01000004">
    <property type="protein sequence ID" value="PIS06484.1"/>
    <property type="molecule type" value="Genomic_DNA"/>
</dbReference>
<evidence type="ECO:0000313" key="1">
    <source>
        <dbReference type="EMBL" id="PIS06484.1"/>
    </source>
</evidence>
<dbReference type="Proteomes" id="UP000229056">
    <property type="component" value="Unassembled WGS sequence"/>
</dbReference>
<name>A0A2H0W582_9BACT</name>
<proteinExistence type="predicted"/>
<protein>
    <submittedName>
        <fullName evidence="1">Uncharacterized protein</fullName>
    </submittedName>
</protein>
<dbReference type="AlphaFoldDB" id="A0A2H0W582"/>
<gene>
    <name evidence="1" type="ORF">COT80_00925</name>
</gene>
<organism evidence="1 2">
    <name type="scientific">Candidatus Buchananbacteria bacterium CG10_big_fil_rev_8_21_14_0_10_33_19</name>
    <dbReference type="NCBI Taxonomy" id="1974525"/>
    <lineage>
        <taxon>Bacteria</taxon>
        <taxon>Candidatus Buchananiibacteriota</taxon>
    </lineage>
</organism>
<evidence type="ECO:0000313" key="2">
    <source>
        <dbReference type="Proteomes" id="UP000229056"/>
    </source>
</evidence>
<reference evidence="2" key="1">
    <citation type="submission" date="2017-09" db="EMBL/GenBank/DDBJ databases">
        <title>Depth-based differentiation of microbial function through sediment-hosted aquifers and enrichment of novel symbionts in the deep terrestrial subsurface.</title>
        <authorList>
            <person name="Probst A.J."/>
            <person name="Ladd B."/>
            <person name="Jarett J.K."/>
            <person name="Geller-Mcgrath D.E."/>
            <person name="Sieber C.M.K."/>
            <person name="Emerson J.B."/>
            <person name="Anantharaman K."/>
            <person name="Thomas B.C."/>
            <person name="Malmstrom R."/>
            <person name="Stieglmeier M."/>
            <person name="Klingl A."/>
            <person name="Woyke T."/>
            <person name="Ryan C.M."/>
            <person name="Banfield J.F."/>
        </authorList>
    </citation>
    <scope>NUCLEOTIDE SEQUENCE [LARGE SCALE GENOMIC DNA]</scope>
</reference>
<comment type="caution">
    <text evidence="1">The sequence shown here is derived from an EMBL/GenBank/DDBJ whole genome shotgun (WGS) entry which is preliminary data.</text>
</comment>